<feature type="domain" description="ABC3 transporter permease C-terminal" evidence="7">
    <location>
        <begin position="265"/>
        <end position="378"/>
    </location>
</feature>
<feature type="transmembrane region" description="Helical" evidence="6">
    <location>
        <begin position="261"/>
        <end position="284"/>
    </location>
</feature>
<evidence type="ECO:0000313" key="9">
    <source>
        <dbReference type="EMBL" id="QDU69400.1"/>
    </source>
</evidence>
<dbReference type="EMBL" id="CP036287">
    <property type="protein sequence ID" value="QDU69400.1"/>
    <property type="molecule type" value="Genomic_DNA"/>
</dbReference>
<gene>
    <name evidence="9" type="primary">ytrF_2</name>
    <name evidence="9" type="ORF">Pla133_45190</name>
</gene>
<dbReference type="InterPro" id="IPR025857">
    <property type="entry name" value="MacB_PCD"/>
</dbReference>
<evidence type="ECO:0000313" key="10">
    <source>
        <dbReference type="Proteomes" id="UP000316921"/>
    </source>
</evidence>
<dbReference type="RefSeq" id="WP_145069259.1">
    <property type="nucleotide sequence ID" value="NZ_CP036287.1"/>
</dbReference>
<feature type="domain" description="MacB-like periplasmic core" evidence="8">
    <location>
        <begin position="17"/>
        <end position="230"/>
    </location>
</feature>
<evidence type="ECO:0000259" key="7">
    <source>
        <dbReference type="Pfam" id="PF02687"/>
    </source>
</evidence>
<dbReference type="PANTHER" id="PTHR43738:SF3">
    <property type="entry name" value="ABC TRANSPORTER PERMEASE"/>
    <property type="match status" value="1"/>
</dbReference>
<keyword evidence="10" id="KW-1185">Reference proteome</keyword>
<name>A0A518BR29_9BACT</name>
<dbReference type="Pfam" id="PF12704">
    <property type="entry name" value="MacB_PCD"/>
    <property type="match status" value="1"/>
</dbReference>
<dbReference type="GO" id="GO:0005886">
    <property type="term" value="C:plasma membrane"/>
    <property type="evidence" value="ECO:0007669"/>
    <property type="project" value="UniProtKB-SubCell"/>
</dbReference>
<dbReference type="AlphaFoldDB" id="A0A518BR29"/>
<dbReference type="InterPro" id="IPR003838">
    <property type="entry name" value="ABC3_permease_C"/>
</dbReference>
<dbReference type="Pfam" id="PF02687">
    <property type="entry name" value="FtsX"/>
    <property type="match status" value="1"/>
</dbReference>
<keyword evidence="3 6" id="KW-0812">Transmembrane</keyword>
<evidence type="ECO:0000256" key="2">
    <source>
        <dbReference type="ARBA" id="ARBA00022475"/>
    </source>
</evidence>
<evidence type="ECO:0000256" key="4">
    <source>
        <dbReference type="ARBA" id="ARBA00022989"/>
    </source>
</evidence>
<reference evidence="9 10" key="1">
    <citation type="submission" date="2019-02" db="EMBL/GenBank/DDBJ databases">
        <title>Deep-cultivation of Planctomycetes and their phenomic and genomic characterization uncovers novel biology.</title>
        <authorList>
            <person name="Wiegand S."/>
            <person name="Jogler M."/>
            <person name="Boedeker C."/>
            <person name="Pinto D."/>
            <person name="Vollmers J."/>
            <person name="Rivas-Marin E."/>
            <person name="Kohn T."/>
            <person name="Peeters S.H."/>
            <person name="Heuer A."/>
            <person name="Rast P."/>
            <person name="Oberbeckmann S."/>
            <person name="Bunk B."/>
            <person name="Jeske O."/>
            <person name="Meyerdierks A."/>
            <person name="Storesund J.E."/>
            <person name="Kallscheuer N."/>
            <person name="Luecker S."/>
            <person name="Lage O.M."/>
            <person name="Pohl T."/>
            <person name="Merkel B.J."/>
            <person name="Hornburger P."/>
            <person name="Mueller R.-W."/>
            <person name="Bruemmer F."/>
            <person name="Labrenz M."/>
            <person name="Spormann A.M."/>
            <person name="Op den Camp H."/>
            <person name="Overmann J."/>
            <person name="Amann R."/>
            <person name="Jetten M.S.M."/>
            <person name="Mascher T."/>
            <person name="Medema M.H."/>
            <person name="Devos D.P."/>
            <person name="Kaster A.-K."/>
            <person name="Ovreas L."/>
            <person name="Rohde M."/>
            <person name="Galperin M.Y."/>
            <person name="Jogler C."/>
        </authorList>
    </citation>
    <scope>NUCLEOTIDE SEQUENCE [LARGE SCALE GENOMIC DNA]</scope>
    <source>
        <strain evidence="9 10">Pla133</strain>
    </source>
</reference>
<evidence type="ECO:0000256" key="3">
    <source>
        <dbReference type="ARBA" id="ARBA00022692"/>
    </source>
</evidence>
<keyword evidence="4 6" id="KW-1133">Transmembrane helix</keyword>
<sequence length="389" mass="41505">MPWLLLFRNLFAHPVRSLLTLGSIVVAVFLICFLRAMVGALEAGVEASSQRRLIVQSAVSLFVNLPTSYQTKIEAVPGVDSSMKMQWFGGYYQDPSNFFAQFGVDAERLLRAYPEIEIVEGSALDFEARRSSCIIGEQLAADFGWSVGDSIPMVGALYPRADGSTWNFEVAGIYRALSNNVDDRTMWFHFEYLERSLETGGALGPGGVGVFVLHLAPGADATGVMARVDALFENGPQRVQTTTESEFQRQFVTMLGSVPTLLSSIGGGVLFAIALATFNTMLMASRERTHSIGILKALGFTHRTAFALLMGESLLLCGLGGAIGVAVALAIDGPVRGFLMSYGFTAFEVAPSTAALGLGLALSVGLLAGLAPAIGAARLRVVEALRFEG</sequence>
<keyword evidence="2" id="KW-1003">Cell membrane</keyword>
<dbReference type="KEGG" id="pbap:Pla133_45190"/>
<comment type="subcellular location">
    <subcellularLocation>
        <location evidence="1">Cell membrane</location>
        <topology evidence="1">Multi-pass membrane protein</topology>
    </subcellularLocation>
</comment>
<organism evidence="9 10">
    <name type="scientific">Engelhardtia mirabilis</name>
    <dbReference type="NCBI Taxonomy" id="2528011"/>
    <lineage>
        <taxon>Bacteria</taxon>
        <taxon>Pseudomonadati</taxon>
        <taxon>Planctomycetota</taxon>
        <taxon>Planctomycetia</taxon>
        <taxon>Planctomycetia incertae sedis</taxon>
        <taxon>Engelhardtia</taxon>
    </lineage>
</organism>
<dbReference type="PANTHER" id="PTHR43738">
    <property type="entry name" value="ABC TRANSPORTER, MEMBRANE PROTEIN"/>
    <property type="match status" value="1"/>
</dbReference>
<evidence type="ECO:0000256" key="5">
    <source>
        <dbReference type="ARBA" id="ARBA00023136"/>
    </source>
</evidence>
<feature type="transmembrane region" description="Helical" evidence="6">
    <location>
        <begin position="351"/>
        <end position="377"/>
    </location>
</feature>
<evidence type="ECO:0000256" key="6">
    <source>
        <dbReference type="SAM" id="Phobius"/>
    </source>
</evidence>
<protein>
    <submittedName>
        <fullName evidence="9">ABC transporter permease YtrF</fullName>
    </submittedName>
</protein>
<evidence type="ECO:0000256" key="1">
    <source>
        <dbReference type="ARBA" id="ARBA00004651"/>
    </source>
</evidence>
<proteinExistence type="predicted"/>
<dbReference type="InterPro" id="IPR051125">
    <property type="entry name" value="ABC-4/HrtB_transporter"/>
</dbReference>
<dbReference type="Proteomes" id="UP000316921">
    <property type="component" value="Chromosome"/>
</dbReference>
<accession>A0A518BR29</accession>
<evidence type="ECO:0000259" key="8">
    <source>
        <dbReference type="Pfam" id="PF12704"/>
    </source>
</evidence>
<feature type="transmembrane region" description="Helical" evidence="6">
    <location>
        <begin position="305"/>
        <end position="331"/>
    </location>
</feature>
<keyword evidence="5 6" id="KW-0472">Membrane</keyword>